<dbReference type="GO" id="GO:0008081">
    <property type="term" value="F:phosphoric diester hydrolase activity"/>
    <property type="evidence" value="ECO:0007669"/>
    <property type="project" value="TreeGrafter"/>
</dbReference>
<dbReference type="SUPFAM" id="SSF56219">
    <property type="entry name" value="DNase I-like"/>
    <property type="match status" value="1"/>
</dbReference>
<dbReference type="EMBL" id="LLXJ01003385">
    <property type="protein sequence ID" value="PKB97148.1"/>
    <property type="molecule type" value="Genomic_DNA"/>
</dbReference>
<gene>
    <name evidence="6" type="ORF">RhiirA5_433651</name>
</gene>
<dbReference type="GO" id="GO:0003906">
    <property type="term" value="F:DNA-(apurinic or apyrimidinic site) endonuclease activity"/>
    <property type="evidence" value="ECO:0007669"/>
    <property type="project" value="TreeGrafter"/>
</dbReference>
<feature type="domain" description="Reverse transcriptase" evidence="5">
    <location>
        <begin position="588"/>
        <end position="749"/>
    </location>
</feature>
<dbReference type="VEuPathDB" id="FungiDB:FUN_008849"/>
<dbReference type="Proteomes" id="UP000232722">
    <property type="component" value="Unassembled WGS sequence"/>
</dbReference>
<dbReference type="InterPro" id="IPR000477">
    <property type="entry name" value="RT_dom"/>
</dbReference>
<evidence type="ECO:0000256" key="2">
    <source>
        <dbReference type="ARBA" id="ARBA00022723"/>
    </source>
</evidence>
<dbReference type="VEuPathDB" id="FungiDB:RhiirA1_472714"/>
<dbReference type="VEuPathDB" id="FungiDB:FUN_013376"/>
<dbReference type="Pfam" id="PF00078">
    <property type="entry name" value="RVT_1"/>
    <property type="match status" value="1"/>
</dbReference>
<dbReference type="InterPro" id="IPR036691">
    <property type="entry name" value="Endo/exonu/phosph_ase_sf"/>
</dbReference>
<dbReference type="VEuPathDB" id="FungiDB:RhiirA1_540992"/>
<evidence type="ECO:0000259" key="5">
    <source>
        <dbReference type="Pfam" id="PF00078"/>
    </source>
</evidence>
<evidence type="ECO:0000256" key="3">
    <source>
        <dbReference type="ARBA" id="ARBA00022801"/>
    </source>
</evidence>
<dbReference type="InterPro" id="IPR004808">
    <property type="entry name" value="AP_endonuc_1"/>
</dbReference>
<reference evidence="6 7" key="1">
    <citation type="submission" date="2016-04" db="EMBL/GenBank/DDBJ databases">
        <title>Genome analyses suggest a sexual origin of heterokaryosis in a supposedly ancient asexual fungus.</title>
        <authorList>
            <person name="Ropars J."/>
            <person name="Sedzielewska K."/>
            <person name="Noel J."/>
            <person name="Charron P."/>
            <person name="Farinelli L."/>
            <person name="Marton T."/>
            <person name="Kruger M."/>
            <person name="Pelin A."/>
            <person name="Brachmann A."/>
            <person name="Corradi N."/>
        </authorList>
    </citation>
    <scope>NUCLEOTIDE SEQUENCE [LARGE SCALE GENOMIC DNA]</scope>
    <source>
        <strain evidence="6 7">A5</strain>
    </source>
</reference>
<dbReference type="GO" id="GO:0005634">
    <property type="term" value="C:nucleus"/>
    <property type="evidence" value="ECO:0007669"/>
    <property type="project" value="TreeGrafter"/>
</dbReference>
<dbReference type="VEuPathDB" id="FungiDB:RhiirFUN_004512"/>
<sequence>MDIKNTFKITTINVSGLNTTLKQEQVLNYMKINKISCLIVTETKLQTASAKMIYKDYKDITTWWSCDDDNHFSTGVGIIMNNDYAKYVIKKDIIEGRALKLTLLLKGKIRFTIITIYNFSNNSYKDEILEFYTKLEEILTAEKKLKAKIVCIGDFNASYDTAIAQQRANRKIFWKDRIFQILKKNVMIDINLIYHDKPLNTWNRSDKKSRIDYIWVTEDLVPDTIYASTNKVHIFETDHSAVTVYFQIDDLFRTKQLFKKKKHNNNNLKVDYKKIDSQLWETYAEKLGKLLDKEKDLIDNVEISIKNINRIWNTIRDTFKKANNELLKKKGNPNKEVLPKTIVFYKRFLHKLSFILTNLTEKKIMSLNLTNYRECKKFIEKHYETISEICFKFAIDIDGLLDKNIKEFKEIVKIAFKLVQVNFTEESKIYKEEKMKFYIQRRCEDLQDNKKRFLDSTLNRKRSKIVLDKIVIEKNSVKQLILDEELIENELIEHFKSFAGKKLNSNETLKGSWIYQYSPKEDINECWYNEVIQPISESKWDHMIRQLANDKAPGISQISNEMLKHMGTSMKSATLKLANLCLQVGDIPEEWRHALFKKSVIKEKGITKQYTSIIGIDQGEVISPLLWTIYYDPLLAEINSLQMGYEIDYCFKSNVQSDQEEKFKINISSQSYMDDVTWITKSKAQLEQILKIADEFNIMNNIQTNYDKFEMITNKKLDKDIIEVNFGSSKRMIKPLTSKESVRILGVWINLDLKTNYVFNQCKDIIKRYNKTISFKQITDLQMKYIYNHVIIPRVDYKAQLLVWTNSQTEKLNSTCRYMFKRKASLPLTTPNSIIHSSLGYAIKDINTIQAQRQLSRLYNQVTSKGMMKDIFEIDCKQLQSELLSNKSPLATWNISLKDLQVKHCLLARVLALLYDNMLTIKSSGVKVNQIQGGLLPIVEICTHKEIFSNGISKGLKGKNVYFVNQLMSSDGIRLLRYKDLKHRTKINTQGRIPSWFKFIETKLIEDPLKSKKIRSDKSELNSD</sequence>
<keyword evidence="2" id="KW-0479">Metal-binding</keyword>
<keyword evidence="3" id="KW-0378">Hydrolase</keyword>
<dbReference type="GO" id="GO:0046872">
    <property type="term" value="F:metal ion binding"/>
    <property type="evidence" value="ECO:0007669"/>
    <property type="project" value="UniProtKB-KW"/>
</dbReference>
<keyword evidence="4" id="KW-0460">Magnesium</keyword>
<protein>
    <recommendedName>
        <fullName evidence="5">Reverse transcriptase domain-containing protein</fullName>
    </recommendedName>
</protein>
<dbReference type="PANTHER" id="PTHR22748:SF4">
    <property type="entry name" value="DNA-(APURINIC OR APYRIMIDINIC SITE) ENDONUCLEASE 2"/>
    <property type="match status" value="1"/>
</dbReference>
<comment type="cofactor">
    <cofactor evidence="1">
        <name>Mg(2+)</name>
        <dbReference type="ChEBI" id="CHEBI:18420"/>
    </cofactor>
</comment>
<evidence type="ECO:0000313" key="6">
    <source>
        <dbReference type="EMBL" id="PKB97148.1"/>
    </source>
</evidence>
<evidence type="ECO:0000256" key="4">
    <source>
        <dbReference type="ARBA" id="ARBA00022842"/>
    </source>
</evidence>
<organism evidence="6 7">
    <name type="scientific">Rhizophagus irregularis</name>
    <dbReference type="NCBI Taxonomy" id="588596"/>
    <lineage>
        <taxon>Eukaryota</taxon>
        <taxon>Fungi</taxon>
        <taxon>Fungi incertae sedis</taxon>
        <taxon>Mucoromycota</taxon>
        <taxon>Glomeromycotina</taxon>
        <taxon>Glomeromycetes</taxon>
        <taxon>Glomerales</taxon>
        <taxon>Glomeraceae</taxon>
        <taxon>Rhizophagus</taxon>
    </lineage>
</organism>
<dbReference type="GO" id="GO:0008311">
    <property type="term" value="F:double-stranded DNA 3'-5' DNA exonuclease activity"/>
    <property type="evidence" value="ECO:0007669"/>
    <property type="project" value="TreeGrafter"/>
</dbReference>
<accession>A0A2N0NRG3</accession>
<dbReference type="PANTHER" id="PTHR22748">
    <property type="entry name" value="AP ENDONUCLEASE"/>
    <property type="match status" value="1"/>
</dbReference>
<reference evidence="6 7" key="2">
    <citation type="submission" date="2017-09" db="EMBL/GenBank/DDBJ databases">
        <title>Extensive intraspecific genome diversity in a model arbuscular mycorrhizal fungus.</title>
        <authorList>
            <person name="Chen E.C."/>
            <person name="Morin E."/>
            <person name="Beaudet D."/>
            <person name="Noel J."/>
            <person name="Ndikumana S."/>
            <person name="Charron P."/>
            <person name="St-Onge C."/>
            <person name="Giorgi J."/>
            <person name="Grigoriev I.V."/>
            <person name="Roux C."/>
            <person name="Martin F.M."/>
            <person name="Corradi N."/>
        </authorList>
    </citation>
    <scope>NUCLEOTIDE SEQUENCE [LARGE SCALE GENOMIC DNA]</scope>
    <source>
        <strain evidence="6 7">A5</strain>
    </source>
</reference>
<proteinExistence type="predicted"/>
<evidence type="ECO:0000313" key="7">
    <source>
        <dbReference type="Proteomes" id="UP000232722"/>
    </source>
</evidence>
<dbReference type="GO" id="GO:0006284">
    <property type="term" value="P:base-excision repair"/>
    <property type="evidence" value="ECO:0007669"/>
    <property type="project" value="TreeGrafter"/>
</dbReference>
<name>A0A2N0NRG3_9GLOM</name>
<evidence type="ECO:0000256" key="1">
    <source>
        <dbReference type="ARBA" id="ARBA00001946"/>
    </source>
</evidence>
<comment type="caution">
    <text evidence="6">The sequence shown here is derived from an EMBL/GenBank/DDBJ whole genome shotgun (WGS) entry which is preliminary data.</text>
</comment>
<dbReference type="Gene3D" id="3.60.10.10">
    <property type="entry name" value="Endonuclease/exonuclease/phosphatase"/>
    <property type="match status" value="1"/>
</dbReference>
<dbReference type="AlphaFoldDB" id="A0A2N0NRG3"/>
<dbReference type="VEuPathDB" id="FungiDB:RhiirFUN_018890"/>